<dbReference type="PROSITE" id="PS01124">
    <property type="entry name" value="HTH_ARAC_FAMILY_2"/>
    <property type="match status" value="1"/>
</dbReference>
<dbReference type="PANTHER" id="PTHR43280">
    <property type="entry name" value="ARAC-FAMILY TRANSCRIPTIONAL REGULATOR"/>
    <property type="match status" value="1"/>
</dbReference>
<dbReference type="InterPro" id="IPR020449">
    <property type="entry name" value="Tscrpt_reg_AraC-type_HTH"/>
</dbReference>
<keyword evidence="2" id="KW-0238">DNA-binding</keyword>
<comment type="caution">
    <text evidence="6">The sequence shown here is derived from an EMBL/GenBank/DDBJ whole genome shotgun (WGS) entry which is preliminary data.</text>
</comment>
<dbReference type="AlphaFoldDB" id="A0A135I5Z8"/>
<organism evidence="6 7">
    <name type="scientific">Enterovibrio coralii</name>
    <dbReference type="NCBI Taxonomy" id="294935"/>
    <lineage>
        <taxon>Bacteria</taxon>
        <taxon>Pseudomonadati</taxon>
        <taxon>Pseudomonadota</taxon>
        <taxon>Gammaproteobacteria</taxon>
        <taxon>Vibrionales</taxon>
        <taxon>Vibrionaceae</taxon>
        <taxon>Enterovibrio</taxon>
    </lineage>
</organism>
<dbReference type="EMBL" id="LNTY01000049">
    <property type="protein sequence ID" value="KXF80872.1"/>
    <property type="molecule type" value="Genomic_DNA"/>
</dbReference>
<evidence type="ECO:0000256" key="1">
    <source>
        <dbReference type="ARBA" id="ARBA00023015"/>
    </source>
</evidence>
<dbReference type="InterPro" id="IPR037923">
    <property type="entry name" value="HTH-like"/>
</dbReference>
<accession>A0A135I5Z8</accession>
<evidence type="ECO:0000313" key="7">
    <source>
        <dbReference type="Proteomes" id="UP000070529"/>
    </source>
</evidence>
<dbReference type="Proteomes" id="UP000070529">
    <property type="component" value="Unassembled WGS sequence"/>
</dbReference>
<dbReference type="InterPro" id="IPR018060">
    <property type="entry name" value="HTH_AraC"/>
</dbReference>
<dbReference type="PANTHER" id="PTHR43280:SF32">
    <property type="entry name" value="TRANSCRIPTIONAL REGULATORY PROTEIN"/>
    <property type="match status" value="1"/>
</dbReference>
<evidence type="ECO:0000256" key="4">
    <source>
        <dbReference type="ARBA" id="ARBA00023163"/>
    </source>
</evidence>
<gene>
    <name evidence="6" type="ORF">ATN88_15905</name>
</gene>
<dbReference type="Pfam" id="PF12833">
    <property type="entry name" value="HTH_18"/>
    <property type="match status" value="1"/>
</dbReference>
<reference evidence="6 7" key="1">
    <citation type="submission" date="2015-11" db="EMBL/GenBank/DDBJ databases">
        <title>Genomic Taxonomy of the Vibrionaceae.</title>
        <authorList>
            <person name="Gomez-Gil B."/>
            <person name="Enciso-Ibarra J."/>
        </authorList>
    </citation>
    <scope>NUCLEOTIDE SEQUENCE [LARGE SCALE GENOMIC DNA]</scope>
    <source>
        <strain evidence="6 7">CAIM 912</strain>
    </source>
</reference>
<name>A0A135I5Z8_9GAMM</name>
<keyword evidence="4" id="KW-0804">Transcription</keyword>
<dbReference type="SUPFAM" id="SSF46689">
    <property type="entry name" value="Homeodomain-like"/>
    <property type="match status" value="1"/>
</dbReference>
<keyword evidence="3" id="KW-0010">Activator</keyword>
<keyword evidence="7" id="KW-1185">Reference proteome</keyword>
<dbReference type="GO" id="GO:0003700">
    <property type="term" value="F:DNA-binding transcription factor activity"/>
    <property type="evidence" value="ECO:0007669"/>
    <property type="project" value="InterPro"/>
</dbReference>
<dbReference type="OrthoDB" id="9814125at2"/>
<evidence type="ECO:0000256" key="3">
    <source>
        <dbReference type="ARBA" id="ARBA00023159"/>
    </source>
</evidence>
<keyword evidence="1" id="KW-0805">Transcription regulation</keyword>
<dbReference type="Pfam" id="PF02311">
    <property type="entry name" value="AraC_binding"/>
    <property type="match status" value="1"/>
</dbReference>
<dbReference type="SMART" id="SM00342">
    <property type="entry name" value="HTH_ARAC"/>
    <property type="match status" value="1"/>
</dbReference>
<dbReference type="InterPro" id="IPR003313">
    <property type="entry name" value="AraC-bd"/>
</dbReference>
<evidence type="ECO:0000313" key="6">
    <source>
        <dbReference type="EMBL" id="KXF80872.1"/>
    </source>
</evidence>
<protein>
    <submittedName>
        <fullName evidence="6">AraC family transcriptional regulator</fullName>
    </submittedName>
</protein>
<evidence type="ECO:0000259" key="5">
    <source>
        <dbReference type="PROSITE" id="PS01124"/>
    </source>
</evidence>
<dbReference type="PRINTS" id="PR00032">
    <property type="entry name" value="HTHARAC"/>
</dbReference>
<dbReference type="Gene3D" id="1.10.10.60">
    <property type="entry name" value="Homeodomain-like"/>
    <property type="match status" value="1"/>
</dbReference>
<dbReference type="SUPFAM" id="SSF51215">
    <property type="entry name" value="Regulatory protein AraC"/>
    <property type="match status" value="1"/>
</dbReference>
<sequence>MAIPLIDFKQRDALQPQIEVIELSTLYERAFNNHDPQDPHRLSFFMLVLFEKGSGKQMVDFKDYAFAPGTVISVQQEQVTAFDFTDKPEGKMLLFTQDYLDNVHANMRLPSFTPIHLHDHYSPMFTLDETNLTRTQSLFAEISAELACEDGDPLIVMYLFSALSLLHRRLKTVGEVESLSPSQSRILSRFMTLLQQHFERVRDANWYADQIATTYKTLNQICKASTSLTAKQMIDAFTIIEIKRRLVVSKVTSQQLAYDFGFEDPSNFVKYFKKETGMTPSAFRNHYRKY</sequence>
<feature type="domain" description="HTH araC/xylS-type" evidence="5">
    <location>
        <begin position="188"/>
        <end position="286"/>
    </location>
</feature>
<evidence type="ECO:0000256" key="2">
    <source>
        <dbReference type="ARBA" id="ARBA00023125"/>
    </source>
</evidence>
<proteinExistence type="predicted"/>
<dbReference type="GO" id="GO:0043565">
    <property type="term" value="F:sequence-specific DNA binding"/>
    <property type="evidence" value="ECO:0007669"/>
    <property type="project" value="InterPro"/>
</dbReference>
<dbReference type="STRING" id="294935.ATN88_15905"/>
<dbReference type="InterPro" id="IPR009057">
    <property type="entry name" value="Homeodomain-like_sf"/>
</dbReference>